<dbReference type="AlphaFoldDB" id="A0A9E7PMG0"/>
<dbReference type="Gene3D" id="3.40.190.10">
    <property type="entry name" value="Periplasmic binding protein-like II"/>
    <property type="match status" value="2"/>
</dbReference>
<evidence type="ECO:0000259" key="1">
    <source>
        <dbReference type="Pfam" id="PF12849"/>
    </source>
</evidence>
<sequence length="343" mass="36428">MEIKNFKVLAILLLSAFASVMLTAGCTGTDGSAQTATPTATAEQTVTATPAPAETAQKEYADNELLIATTTSLYATGLLDQLAGEFMNDTGVDIKITAVGTGTALEYGANGDVDLIMVHDRARENAFIEDGSGTDRRVFGYNYFVIVGPESDPAGIKGMAPTEALETILTKGSGGAEGVKFVSRGDSSGTHGKEKALWSVAGYDYAEYEPVWVKEDWYVEAGTGMGGTLTMADEMDAYTLTDIGTYLKYQGDGTINLAELVNEGDDLINIYGAILVNPDKYSDTNVEVGKDWVNYLITDDVQDEIKVFGVKDYGQPLFFPAMGALDVLSPSGVTQDEISAPLA</sequence>
<dbReference type="PANTHER" id="PTHR37945:SF1">
    <property type="entry name" value="EXTRACELLULAR TUNGSTATE BINDING PROTEIN"/>
    <property type="match status" value="1"/>
</dbReference>
<dbReference type="SUPFAM" id="SSF53850">
    <property type="entry name" value="Periplasmic binding protein-like II"/>
    <property type="match status" value="1"/>
</dbReference>
<dbReference type="EMBL" id="CP096115">
    <property type="protein sequence ID" value="UUX91586.1"/>
    <property type="molecule type" value="Genomic_DNA"/>
</dbReference>
<feature type="domain" description="PBP" evidence="1">
    <location>
        <begin position="53"/>
        <end position="299"/>
    </location>
</feature>
<dbReference type="GeneID" id="74307917"/>
<dbReference type="InterPro" id="IPR024370">
    <property type="entry name" value="PBP_domain"/>
</dbReference>
<dbReference type="KEGG" id="mend:L6E24_09405"/>
<keyword evidence="3" id="KW-1185">Reference proteome</keyword>
<protein>
    <submittedName>
        <fullName evidence="2">Substrate-binding domain-containing protein</fullName>
    </submittedName>
</protein>
<dbReference type="PANTHER" id="PTHR37945">
    <property type="entry name" value="EXTRACELLULAR TUNGSTATE BINDING PROTEIN"/>
    <property type="match status" value="1"/>
</dbReference>
<reference evidence="2" key="1">
    <citation type="submission" date="2022-04" db="EMBL/GenBank/DDBJ databases">
        <title>Complete genome of Methanoplanus endosymbiosus DSM 3599.</title>
        <authorList>
            <person name="Chen S.-C."/>
            <person name="You Y.-T."/>
            <person name="Zhou Y.-Z."/>
            <person name="Lai M.-C."/>
        </authorList>
    </citation>
    <scope>NUCLEOTIDE SEQUENCE</scope>
    <source>
        <strain evidence="2">DSM 3599</strain>
    </source>
</reference>
<name>A0A9E7PMG0_9EURY</name>
<dbReference type="Pfam" id="PF12849">
    <property type="entry name" value="PBP_like_2"/>
    <property type="match status" value="1"/>
</dbReference>
<dbReference type="InterPro" id="IPR052738">
    <property type="entry name" value="ABC-Tungstate_binding"/>
</dbReference>
<organism evidence="2 3">
    <name type="scientific">Methanoplanus endosymbiosus</name>
    <dbReference type="NCBI Taxonomy" id="33865"/>
    <lineage>
        <taxon>Archaea</taxon>
        <taxon>Methanobacteriati</taxon>
        <taxon>Methanobacteriota</taxon>
        <taxon>Stenosarchaea group</taxon>
        <taxon>Methanomicrobia</taxon>
        <taxon>Methanomicrobiales</taxon>
        <taxon>Methanomicrobiaceae</taxon>
        <taxon>Methanoplanus</taxon>
    </lineage>
</organism>
<gene>
    <name evidence="2" type="ORF">L6E24_09405</name>
</gene>
<dbReference type="RefSeq" id="WP_257741738.1">
    <property type="nucleotide sequence ID" value="NZ_CP096115.1"/>
</dbReference>
<proteinExistence type="predicted"/>
<dbReference type="Proteomes" id="UP001060368">
    <property type="component" value="Chromosome"/>
</dbReference>
<evidence type="ECO:0000313" key="2">
    <source>
        <dbReference type="EMBL" id="UUX91586.1"/>
    </source>
</evidence>
<evidence type="ECO:0000313" key="3">
    <source>
        <dbReference type="Proteomes" id="UP001060368"/>
    </source>
</evidence>
<accession>A0A9E7PMG0</accession>
<dbReference type="PROSITE" id="PS51257">
    <property type="entry name" value="PROKAR_LIPOPROTEIN"/>
    <property type="match status" value="1"/>
</dbReference>